<evidence type="ECO:0000256" key="1">
    <source>
        <dbReference type="SAM" id="MobiDB-lite"/>
    </source>
</evidence>
<feature type="compositionally biased region" description="Polar residues" evidence="1">
    <location>
        <begin position="76"/>
        <end position="87"/>
    </location>
</feature>
<feature type="non-terminal residue" evidence="2">
    <location>
        <position position="1"/>
    </location>
</feature>
<feature type="non-terminal residue" evidence="2">
    <location>
        <position position="87"/>
    </location>
</feature>
<reference evidence="2" key="1">
    <citation type="submission" date="2016-05" db="EMBL/GenBank/DDBJ databases">
        <authorList>
            <person name="Lavstsen T."/>
            <person name="Jespersen J.S."/>
        </authorList>
    </citation>
    <scope>NUCLEOTIDE SEQUENCE</scope>
    <source>
        <tissue evidence="2">Brain</tissue>
    </source>
</reference>
<reference evidence="2" key="2">
    <citation type="submission" date="2016-06" db="EMBL/GenBank/DDBJ databases">
        <title>The genome of a short-lived fish provides insights into sex chromosome evolution and the genetic control of aging.</title>
        <authorList>
            <person name="Reichwald K."/>
            <person name="Felder M."/>
            <person name="Petzold A."/>
            <person name="Koch P."/>
            <person name="Groth M."/>
            <person name="Platzer M."/>
        </authorList>
    </citation>
    <scope>NUCLEOTIDE SEQUENCE</scope>
    <source>
        <tissue evidence="2">Brain</tissue>
    </source>
</reference>
<name>A0A1A8LKI6_9TELE</name>
<organism evidence="2">
    <name type="scientific">Nothobranchius pienaari</name>
    <dbReference type="NCBI Taxonomy" id="704102"/>
    <lineage>
        <taxon>Eukaryota</taxon>
        <taxon>Metazoa</taxon>
        <taxon>Chordata</taxon>
        <taxon>Craniata</taxon>
        <taxon>Vertebrata</taxon>
        <taxon>Euteleostomi</taxon>
        <taxon>Actinopterygii</taxon>
        <taxon>Neopterygii</taxon>
        <taxon>Teleostei</taxon>
        <taxon>Neoteleostei</taxon>
        <taxon>Acanthomorphata</taxon>
        <taxon>Ovalentaria</taxon>
        <taxon>Atherinomorphae</taxon>
        <taxon>Cyprinodontiformes</taxon>
        <taxon>Nothobranchiidae</taxon>
        <taxon>Nothobranchius</taxon>
    </lineage>
</organism>
<dbReference type="AlphaFoldDB" id="A0A1A8LKI6"/>
<feature type="region of interest" description="Disordered" evidence="1">
    <location>
        <begin position="67"/>
        <end position="87"/>
    </location>
</feature>
<proteinExistence type="predicted"/>
<protein>
    <submittedName>
        <fullName evidence="2">Uncharacterized protein</fullName>
    </submittedName>
</protein>
<sequence length="87" mass="9916">GSSNASERYAFFHLAVKTNNMRKRPKSVLLITLFLLDTSKAAILLTSCIWWQVMVRLQILRCCSSRSNYPEKGAKISQTQTDKQQPP</sequence>
<dbReference type="EMBL" id="HAEF01007464">
    <property type="protein sequence ID" value="SBR44846.1"/>
    <property type="molecule type" value="Transcribed_RNA"/>
</dbReference>
<evidence type="ECO:0000313" key="2">
    <source>
        <dbReference type="EMBL" id="SBR44846.1"/>
    </source>
</evidence>
<accession>A0A1A8LKI6</accession>
<gene>
    <name evidence="2" type="primary">Nfu_g_1_015367</name>
</gene>